<accession>S3V2X0</accession>
<reference evidence="1" key="1">
    <citation type="submission" date="2013-04" db="EMBL/GenBank/DDBJ databases">
        <authorList>
            <person name="Harkins D.M."/>
            <person name="Durkin A.S."/>
            <person name="Selengut J.D."/>
            <person name="Sanka R."/>
            <person name="DePew J."/>
            <person name="Purushe J."/>
            <person name="Ahmed A."/>
            <person name="van der Linden H."/>
            <person name="Goris M.G.A."/>
            <person name="Hartskeerl R.A."/>
            <person name="Vinetz J.M."/>
            <person name="Sutton G.G."/>
            <person name="Nelson W.C."/>
            <person name="Fouts D.E."/>
        </authorList>
    </citation>
    <scope>NUCLEOTIDE SEQUENCE [LARGE SCALE GENOMIC DNA]</scope>
    <source>
        <strain evidence="1">BUT 6</strain>
    </source>
</reference>
<name>S3V2X0_9LEPT</name>
<dbReference type="EMBL" id="AKWZ02000006">
    <property type="protein sequence ID" value="EPG74984.1"/>
    <property type="molecule type" value="Genomic_DNA"/>
</dbReference>
<gene>
    <name evidence="1" type="ORF">LEP1GSC058_1599</name>
</gene>
<dbReference type="STRING" id="1193011.LEP1GSC058_1599"/>
<dbReference type="AlphaFoldDB" id="S3V2X0"/>
<sequence>MKHLVLHSLIWILWLYTPKGGEALGTYNTLEECRNAKAYDPSGLIHWKTVCRENK</sequence>
<proteinExistence type="predicted"/>
<evidence type="ECO:0000313" key="1">
    <source>
        <dbReference type="EMBL" id="EPG74984.1"/>
    </source>
</evidence>
<organism evidence="1 2">
    <name type="scientific">Leptospira fainei serovar Hurstbridge str. BUT 6</name>
    <dbReference type="NCBI Taxonomy" id="1193011"/>
    <lineage>
        <taxon>Bacteria</taxon>
        <taxon>Pseudomonadati</taxon>
        <taxon>Spirochaetota</taxon>
        <taxon>Spirochaetia</taxon>
        <taxon>Leptospirales</taxon>
        <taxon>Leptospiraceae</taxon>
        <taxon>Leptospira</taxon>
    </lineage>
</organism>
<protein>
    <submittedName>
        <fullName evidence="1">Uncharacterized protein</fullName>
    </submittedName>
</protein>
<evidence type="ECO:0000313" key="2">
    <source>
        <dbReference type="Proteomes" id="UP000014540"/>
    </source>
</evidence>
<keyword evidence="2" id="KW-1185">Reference proteome</keyword>
<dbReference type="RefSeq" id="WP_016549057.1">
    <property type="nucleotide sequence ID" value="NZ_AKWZ02000006.1"/>
</dbReference>
<comment type="caution">
    <text evidence="1">The sequence shown here is derived from an EMBL/GenBank/DDBJ whole genome shotgun (WGS) entry which is preliminary data.</text>
</comment>
<dbReference type="Proteomes" id="UP000014540">
    <property type="component" value="Unassembled WGS sequence"/>
</dbReference>